<evidence type="ECO:0000259" key="1">
    <source>
        <dbReference type="Pfam" id="PF10592"/>
    </source>
</evidence>
<dbReference type="EMBL" id="JARRAF010000028">
    <property type="protein sequence ID" value="MDK2125970.1"/>
    <property type="molecule type" value="Genomic_DNA"/>
</dbReference>
<evidence type="ECO:0000313" key="3">
    <source>
        <dbReference type="Proteomes" id="UP001172778"/>
    </source>
</evidence>
<protein>
    <submittedName>
        <fullName evidence="2">AIPR family protein</fullName>
    </submittedName>
</protein>
<proteinExistence type="predicted"/>
<sequence length="546" mass="61365">MSHILSKRISTHIENSIREHLFLDDANQSAKINSRGLVAICLASLASTTYSELKSYIIDGSGDNGIDGVFYDHPRNNLFVVQAKWSERGSSTIDTGDLRKFIAGTYDLLNEDWGKFNDRLRYISSSISQSLRNDPKITLVAAFNSDNPISPDCQKIIEEFLKENNTDSQEVVTFIQFNLTKIVRAIKTINSAEKPDLEVVLLDWGQQTTPYYAIYGKIPCADIAEWYNKFGNLLFSENIRNTLSESEVNNQIEQELLTNPSDFWYLNNGITVIADRITRKALGLGEGRESSYWKIDNAKIVNGAQTTGSIAKSYQRNQSKVKQAYIQIKIISLDNAPGNIAARITVATNTQNKVEPKDFLALDPIQDSLSESFKSIGIQYSYKRGDSIIDPKNGLDIQDLAITLALYSESIANVTTAKRNAGSLTDRNGYYEKIFTGQIDVKKAWEKVKIWRQTSDLLATISKSTTGRDSQLTIHGNRFIEHLVLTLDLPSNSKLLNIIIRLIMSIISESYGNECYLAVLFKNTRKCEFIKDKLLIQLLEALNSKS</sequence>
<name>A0ABT7E0Y3_9NEIS</name>
<dbReference type="Pfam" id="PF10592">
    <property type="entry name" value="AIPR"/>
    <property type="match status" value="1"/>
</dbReference>
<dbReference type="RefSeq" id="WP_284102285.1">
    <property type="nucleotide sequence ID" value="NZ_JARRAF010000028.1"/>
</dbReference>
<gene>
    <name evidence="2" type="ORF">PZA18_18140</name>
</gene>
<dbReference type="InterPro" id="IPR018891">
    <property type="entry name" value="AIPR_C"/>
</dbReference>
<dbReference type="Proteomes" id="UP001172778">
    <property type="component" value="Unassembled WGS sequence"/>
</dbReference>
<evidence type="ECO:0000313" key="2">
    <source>
        <dbReference type="EMBL" id="MDK2125970.1"/>
    </source>
</evidence>
<reference evidence="2" key="1">
    <citation type="submission" date="2023-03" db="EMBL/GenBank/DDBJ databases">
        <title>Chitinimonas shenzhenensis gen. nov., sp. nov., a novel member of family Burkholderiaceae isolated from activated sludge collected in Shen Zhen, China.</title>
        <authorList>
            <person name="Wang X."/>
        </authorList>
    </citation>
    <scope>NUCLEOTIDE SEQUENCE</scope>
    <source>
        <strain evidence="2">DQS-5</strain>
    </source>
</reference>
<accession>A0ABT7E0Y3</accession>
<feature type="domain" description="Abortive phage infection protein C-terminal" evidence="1">
    <location>
        <begin position="235"/>
        <end position="493"/>
    </location>
</feature>
<organism evidence="2 3">
    <name type="scientific">Parachitinimonas caeni</name>
    <dbReference type="NCBI Taxonomy" id="3031301"/>
    <lineage>
        <taxon>Bacteria</taxon>
        <taxon>Pseudomonadati</taxon>
        <taxon>Pseudomonadota</taxon>
        <taxon>Betaproteobacteria</taxon>
        <taxon>Neisseriales</taxon>
        <taxon>Chitinibacteraceae</taxon>
        <taxon>Parachitinimonas</taxon>
    </lineage>
</organism>
<keyword evidence="3" id="KW-1185">Reference proteome</keyword>
<comment type="caution">
    <text evidence="2">The sequence shown here is derived from an EMBL/GenBank/DDBJ whole genome shotgun (WGS) entry which is preliminary data.</text>
</comment>